<dbReference type="AlphaFoldDB" id="A0A8H7QNM6"/>
<organism evidence="1 2">
    <name type="scientific">Mucor saturninus</name>
    <dbReference type="NCBI Taxonomy" id="64648"/>
    <lineage>
        <taxon>Eukaryota</taxon>
        <taxon>Fungi</taxon>
        <taxon>Fungi incertae sedis</taxon>
        <taxon>Mucoromycota</taxon>
        <taxon>Mucoromycotina</taxon>
        <taxon>Mucoromycetes</taxon>
        <taxon>Mucorales</taxon>
        <taxon>Mucorineae</taxon>
        <taxon>Mucoraceae</taxon>
        <taxon>Mucor</taxon>
    </lineage>
</organism>
<name>A0A8H7QNM6_9FUNG</name>
<evidence type="ECO:0000313" key="1">
    <source>
        <dbReference type="EMBL" id="KAG2195460.1"/>
    </source>
</evidence>
<comment type="caution">
    <text evidence="1">The sequence shown here is derived from an EMBL/GenBank/DDBJ whole genome shotgun (WGS) entry which is preliminary data.</text>
</comment>
<gene>
    <name evidence="1" type="ORF">INT47_000425</name>
</gene>
<dbReference type="Proteomes" id="UP000603453">
    <property type="component" value="Unassembled WGS sequence"/>
</dbReference>
<evidence type="ECO:0000313" key="2">
    <source>
        <dbReference type="Proteomes" id="UP000603453"/>
    </source>
</evidence>
<protein>
    <submittedName>
        <fullName evidence="1">Uncharacterized protein</fullName>
    </submittedName>
</protein>
<reference evidence="1" key="1">
    <citation type="submission" date="2020-12" db="EMBL/GenBank/DDBJ databases">
        <title>Metabolic potential, ecology and presence of endohyphal bacteria is reflected in genomic diversity of Mucoromycotina.</title>
        <authorList>
            <person name="Muszewska A."/>
            <person name="Okrasinska A."/>
            <person name="Steczkiewicz K."/>
            <person name="Drgas O."/>
            <person name="Orlowska M."/>
            <person name="Perlinska-Lenart U."/>
            <person name="Aleksandrzak-Piekarczyk T."/>
            <person name="Szatraj K."/>
            <person name="Zielenkiewicz U."/>
            <person name="Pilsyk S."/>
            <person name="Malc E."/>
            <person name="Mieczkowski P."/>
            <person name="Kruszewska J.S."/>
            <person name="Biernat P."/>
            <person name="Pawlowska J."/>
        </authorList>
    </citation>
    <scope>NUCLEOTIDE SEQUENCE</scope>
    <source>
        <strain evidence="1">WA0000017839</strain>
    </source>
</reference>
<dbReference type="OrthoDB" id="2213340at2759"/>
<accession>A0A8H7QNM6</accession>
<sequence length="101" mass="11259">MTFLSHSQLPQPVLFKNIDTSKEFSHILQPFLDAHSDAATRFTIDDDNVGRGLVCAFFKDPQIKGVMVYAKKHDIKAYMSQQGYPCGLGSSVTGMPYIDMV</sequence>
<proteinExistence type="predicted"/>
<dbReference type="EMBL" id="JAEPRD010000170">
    <property type="protein sequence ID" value="KAG2195460.1"/>
    <property type="molecule type" value="Genomic_DNA"/>
</dbReference>
<keyword evidence="2" id="KW-1185">Reference proteome</keyword>